<organism evidence="2 3">
    <name type="scientific">Pleurotus eryngii</name>
    <name type="common">Boletus of the steppes</name>
    <dbReference type="NCBI Taxonomy" id="5323"/>
    <lineage>
        <taxon>Eukaryota</taxon>
        <taxon>Fungi</taxon>
        <taxon>Dikarya</taxon>
        <taxon>Basidiomycota</taxon>
        <taxon>Agaricomycotina</taxon>
        <taxon>Agaricomycetes</taxon>
        <taxon>Agaricomycetidae</taxon>
        <taxon>Agaricales</taxon>
        <taxon>Pleurotineae</taxon>
        <taxon>Pleurotaceae</taxon>
        <taxon>Pleurotus</taxon>
    </lineage>
</organism>
<protein>
    <submittedName>
        <fullName evidence="2">Uncharacterized protein</fullName>
    </submittedName>
</protein>
<feature type="transmembrane region" description="Helical" evidence="1">
    <location>
        <begin position="9"/>
        <end position="32"/>
    </location>
</feature>
<keyword evidence="1" id="KW-0472">Membrane</keyword>
<evidence type="ECO:0000313" key="3">
    <source>
        <dbReference type="Proteomes" id="UP000807025"/>
    </source>
</evidence>
<evidence type="ECO:0000256" key="1">
    <source>
        <dbReference type="SAM" id="Phobius"/>
    </source>
</evidence>
<accession>A0A9P6D8V7</accession>
<sequence length="113" mass="12446">MARSIPTEAWILLGVKMNSLLAPTIIFVYVVVRTDWPCVIVAVAGVSTDEDTGELAATGDNALAVPLVSDSGVADSLERLSFAFRPRVYREDHSYESRLAPQRFDAPWLQRPV</sequence>
<dbReference type="Proteomes" id="UP000807025">
    <property type="component" value="Unassembled WGS sequence"/>
</dbReference>
<keyword evidence="3" id="KW-1185">Reference proteome</keyword>
<keyword evidence="1" id="KW-1133">Transmembrane helix</keyword>
<evidence type="ECO:0000313" key="2">
    <source>
        <dbReference type="EMBL" id="KAF9487165.1"/>
    </source>
</evidence>
<dbReference type="EMBL" id="MU154809">
    <property type="protein sequence ID" value="KAF9487165.1"/>
    <property type="molecule type" value="Genomic_DNA"/>
</dbReference>
<reference evidence="2" key="1">
    <citation type="submission" date="2020-11" db="EMBL/GenBank/DDBJ databases">
        <authorList>
            <consortium name="DOE Joint Genome Institute"/>
            <person name="Ahrendt S."/>
            <person name="Riley R."/>
            <person name="Andreopoulos W."/>
            <person name="Labutti K."/>
            <person name="Pangilinan J."/>
            <person name="Ruiz-Duenas F.J."/>
            <person name="Barrasa J.M."/>
            <person name="Sanchez-Garcia M."/>
            <person name="Camarero S."/>
            <person name="Miyauchi S."/>
            <person name="Serrano A."/>
            <person name="Linde D."/>
            <person name="Babiker R."/>
            <person name="Drula E."/>
            <person name="Ayuso-Fernandez I."/>
            <person name="Pacheco R."/>
            <person name="Padilla G."/>
            <person name="Ferreira P."/>
            <person name="Barriuso J."/>
            <person name="Kellner H."/>
            <person name="Castanera R."/>
            <person name="Alfaro M."/>
            <person name="Ramirez L."/>
            <person name="Pisabarro A.G."/>
            <person name="Kuo A."/>
            <person name="Tritt A."/>
            <person name="Lipzen A."/>
            <person name="He G."/>
            <person name="Yan M."/>
            <person name="Ng V."/>
            <person name="Cullen D."/>
            <person name="Martin F."/>
            <person name="Rosso M.-N."/>
            <person name="Henrissat B."/>
            <person name="Hibbett D."/>
            <person name="Martinez A.T."/>
            <person name="Grigoriev I.V."/>
        </authorList>
    </citation>
    <scope>NUCLEOTIDE SEQUENCE</scope>
    <source>
        <strain evidence="2">ATCC 90797</strain>
    </source>
</reference>
<name>A0A9P6D8V7_PLEER</name>
<comment type="caution">
    <text evidence="2">The sequence shown here is derived from an EMBL/GenBank/DDBJ whole genome shotgun (WGS) entry which is preliminary data.</text>
</comment>
<gene>
    <name evidence="2" type="ORF">BDN71DRAFT_1594616</name>
</gene>
<keyword evidence="1" id="KW-0812">Transmembrane</keyword>
<proteinExistence type="predicted"/>
<dbReference type="AlphaFoldDB" id="A0A9P6D8V7"/>